<reference evidence="3 4" key="1">
    <citation type="submission" date="2018-11" db="EMBL/GenBank/DDBJ databases">
        <title>Sequencing the genomes of 1000 actinobacteria strains.</title>
        <authorList>
            <person name="Klenk H.-P."/>
        </authorList>
    </citation>
    <scope>NUCLEOTIDE SEQUENCE [LARGE SCALE GENOMIC DNA]</scope>
    <source>
        <strain evidence="3 4">DSM 44254</strain>
    </source>
</reference>
<gene>
    <name evidence="3" type="ORF">EDD29_0544</name>
</gene>
<feature type="domain" description="DUF3696" evidence="1">
    <location>
        <begin position="354"/>
        <end position="402"/>
    </location>
</feature>
<dbReference type="AlphaFoldDB" id="A0A3N1CPD5"/>
<dbReference type="Pfam" id="PF13175">
    <property type="entry name" value="AAA_15"/>
    <property type="match status" value="2"/>
</dbReference>
<evidence type="ECO:0000313" key="3">
    <source>
        <dbReference type="EMBL" id="ROO83055.1"/>
    </source>
</evidence>
<evidence type="ECO:0000259" key="2">
    <source>
        <dbReference type="Pfam" id="PF13175"/>
    </source>
</evidence>
<dbReference type="InterPro" id="IPR051396">
    <property type="entry name" value="Bact_Antivir_Def_Nuclease"/>
</dbReference>
<keyword evidence="4" id="KW-1185">Reference proteome</keyword>
<proteinExistence type="predicted"/>
<name>A0A3N1CPD5_9ACTN</name>
<feature type="domain" description="Endonuclease GajA/Old nuclease/RecF-like AAA" evidence="2">
    <location>
        <begin position="1"/>
        <end position="41"/>
    </location>
</feature>
<dbReference type="Gene3D" id="3.40.50.300">
    <property type="entry name" value="P-loop containing nucleotide triphosphate hydrolases"/>
    <property type="match status" value="1"/>
</dbReference>
<dbReference type="PANTHER" id="PTHR43581">
    <property type="entry name" value="ATP/GTP PHOSPHATASE"/>
    <property type="match status" value="1"/>
</dbReference>
<dbReference type="SUPFAM" id="SSF52540">
    <property type="entry name" value="P-loop containing nucleoside triphosphate hydrolases"/>
    <property type="match status" value="1"/>
</dbReference>
<dbReference type="PIRSF" id="PIRSF034888">
    <property type="entry name" value="P-loop_UCP034888"/>
    <property type="match status" value="1"/>
</dbReference>
<dbReference type="InterPro" id="IPR022532">
    <property type="entry name" value="DUF3696"/>
</dbReference>
<feature type="domain" description="Endonuclease GajA/Old nuclease/RecF-like AAA" evidence="2">
    <location>
        <begin position="269"/>
        <end position="340"/>
    </location>
</feature>
<organism evidence="3 4">
    <name type="scientific">Actinocorallia herbida</name>
    <dbReference type="NCBI Taxonomy" id="58109"/>
    <lineage>
        <taxon>Bacteria</taxon>
        <taxon>Bacillati</taxon>
        <taxon>Actinomycetota</taxon>
        <taxon>Actinomycetes</taxon>
        <taxon>Streptosporangiales</taxon>
        <taxon>Thermomonosporaceae</taxon>
        <taxon>Actinocorallia</taxon>
    </lineage>
</organism>
<comment type="caution">
    <text evidence="3">The sequence shown here is derived from an EMBL/GenBank/DDBJ whole genome shotgun (WGS) entry which is preliminary data.</text>
</comment>
<dbReference type="RefSeq" id="WP_123662003.1">
    <property type="nucleotide sequence ID" value="NZ_RJKE01000001.1"/>
</dbReference>
<evidence type="ECO:0000313" key="4">
    <source>
        <dbReference type="Proteomes" id="UP000272400"/>
    </source>
</evidence>
<dbReference type="InterPro" id="IPR014592">
    <property type="entry name" value="P-loop_UCP034888"/>
</dbReference>
<dbReference type="InterPro" id="IPR041685">
    <property type="entry name" value="AAA_GajA/Old/RecF-like"/>
</dbReference>
<dbReference type="PANTHER" id="PTHR43581:SF2">
    <property type="entry name" value="EXCINUCLEASE ATPASE SUBUNIT"/>
    <property type="match status" value="1"/>
</dbReference>
<evidence type="ECO:0000259" key="1">
    <source>
        <dbReference type="Pfam" id="PF12476"/>
    </source>
</evidence>
<dbReference type="EMBL" id="RJKE01000001">
    <property type="protein sequence ID" value="ROO83055.1"/>
    <property type="molecule type" value="Genomic_DNA"/>
</dbReference>
<dbReference type="Proteomes" id="UP000272400">
    <property type="component" value="Unassembled WGS sequence"/>
</dbReference>
<accession>A0A3N1CPD5</accession>
<dbReference type="OrthoDB" id="3237462at2"/>
<dbReference type="Pfam" id="PF12476">
    <property type="entry name" value="DUF3696"/>
    <property type="match status" value="1"/>
</dbReference>
<dbReference type="InterPro" id="IPR027417">
    <property type="entry name" value="P-loop_NTPase"/>
</dbReference>
<protein>
    <submittedName>
        <fullName evidence="3">Putative ATPase</fullName>
    </submittedName>
</protein>
<sequence length="412" mass="46248">MALLRMAVENYRCFKERQELDLRPITLILGKNNSGKSALTRLPLLLETGIHTDSSLPLDLDQLGDDPPDFLDLVYGRNPHRPLHIDFLVSDGRESCEVGATIQNIDEQRTQFVRDLSLGSSIRDVLLRWDGDYGPRTYVLTVDGNEIPPPLTARFQGLLPTLLDGSPFDELVQMVRESFGASHYLSPYRQRPARLTRLPSRMAADVGSSGENAAGMLVNDHVRRDGRLLNAVNELLSGGLGDWRIEVEPQGPLFAVVLRSTANPELAVNLLDSGTGVAQVLPLVVQQAQHLLRPDNETPLQIIEEPELHLHPAFHAVLGDLFLQGVQRGGRFLVETHSETLLLRLRRRIAEEKLSPDDLAVYFVEHADGISRARRIHVDAYGDLDYWPEDVFSEDFEETKKLMRAQLERDEA</sequence>